<evidence type="ECO:0000313" key="6">
    <source>
        <dbReference type="Proteomes" id="UP001642409"/>
    </source>
</evidence>
<evidence type="ECO:0000256" key="1">
    <source>
        <dbReference type="SAM" id="Phobius"/>
    </source>
</evidence>
<comment type="caution">
    <text evidence="3">The sequence shown here is derived from an EMBL/GenBank/DDBJ whole genome shotgun (WGS) entry which is preliminary data.</text>
</comment>
<keyword evidence="1" id="KW-0812">Transmembrane</keyword>
<organism evidence="3">
    <name type="scientific">Hexamita inflata</name>
    <dbReference type="NCBI Taxonomy" id="28002"/>
    <lineage>
        <taxon>Eukaryota</taxon>
        <taxon>Metamonada</taxon>
        <taxon>Diplomonadida</taxon>
        <taxon>Hexamitidae</taxon>
        <taxon>Hexamitinae</taxon>
        <taxon>Hexamita</taxon>
    </lineage>
</organism>
<dbReference type="EMBL" id="CATOUU010001186">
    <property type="protein sequence ID" value="CAI9978961.1"/>
    <property type="molecule type" value="Genomic_DNA"/>
</dbReference>
<evidence type="ECO:0000313" key="4">
    <source>
        <dbReference type="EMBL" id="CAL5984912.1"/>
    </source>
</evidence>
<proteinExistence type="predicted"/>
<reference evidence="3" key="1">
    <citation type="submission" date="2023-06" db="EMBL/GenBank/DDBJ databases">
        <authorList>
            <person name="Kurt Z."/>
        </authorList>
    </citation>
    <scope>NUCLEOTIDE SEQUENCE</scope>
</reference>
<feature type="transmembrane region" description="Helical" evidence="1">
    <location>
        <begin position="157"/>
        <end position="175"/>
    </location>
</feature>
<reference evidence="4 6" key="2">
    <citation type="submission" date="2024-07" db="EMBL/GenBank/DDBJ databases">
        <authorList>
            <person name="Akdeniz Z."/>
        </authorList>
    </citation>
    <scope>NUCLEOTIDE SEQUENCE [LARGE SCALE GENOMIC DNA]</scope>
</reference>
<dbReference type="EMBL" id="CATOUU010000937">
    <property type="protein sequence ID" value="CAI9960864.1"/>
    <property type="molecule type" value="Genomic_DNA"/>
</dbReference>
<keyword evidence="1" id="KW-1133">Transmembrane helix</keyword>
<dbReference type="EMBL" id="CAXDID020000017">
    <property type="protein sequence ID" value="CAL5984912.1"/>
    <property type="molecule type" value="Genomic_DNA"/>
</dbReference>
<dbReference type="EMBL" id="CAXDID020000033">
    <property type="protein sequence ID" value="CAL5995359.1"/>
    <property type="molecule type" value="Genomic_DNA"/>
</dbReference>
<dbReference type="AlphaFoldDB" id="A0AA86RJ00"/>
<keyword evidence="6" id="KW-1185">Reference proteome</keyword>
<dbReference type="Proteomes" id="UP001642409">
    <property type="component" value="Unassembled WGS sequence"/>
</dbReference>
<protein>
    <submittedName>
        <fullName evidence="4">Hypothetical_protein</fullName>
    </submittedName>
</protein>
<keyword evidence="1" id="KW-0472">Membrane</keyword>
<gene>
    <name evidence="5" type="ORF">HINF_LOCUS13992</name>
    <name evidence="2" type="ORF">HINF_LOCUS48509</name>
    <name evidence="3" type="ORF">HINF_LOCUS66606</name>
    <name evidence="4" type="ORF">HINF_LOCUS8373</name>
</gene>
<accession>A0AA86RJ00</accession>
<evidence type="ECO:0000313" key="2">
    <source>
        <dbReference type="EMBL" id="CAI9960864.1"/>
    </source>
</evidence>
<sequence>MIIINSILSTCMDRCRLINLDTRFQLKCVSYEECPEQFNIKIRVEAQDTKSVFVLQKQIQKMRVNQGIFITCANQLTRKACDLSQAKLFQLFVQGQPGFEDLTDQNWDFKINQYKMEEIIINEANLDNIEDLFQGDTDPFDQEIDSQMKQVLKKQRVQSICARIILIVIICFGYYSCKVE</sequence>
<evidence type="ECO:0000313" key="5">
    <source>
        <dbReference type="EMBL" id="CAL5995359.1"/>
    </source>
</evidence>
<evidence type="ECO:0000313" key="3">
    <source>
        <dbReference type="EMBL" id="CAI9978961.1"/>
    </source>
</evidence>
<name>A0AA86RJ00_9EUKA</name>